<gene>
    <name evidence="1" type="ORF">ACFL27_01915</name>
</gene>
<sequence length="240" mass="27755">MKNITLNPSQLSETEKLNIARFTASLITGELAAVIELRPFPKLLESLANTAESYLDQEKENELIQELKSADKERDNAQLSMIYHLVSLVLRHDLPEISQAANHLHSQTFPETFEYVQFTYNVETAEIQKILDTLKSPDFQQLIELTQLESYLEYAQNTQQRFLDIQQQQKQFYAALKNLEELKQSVSDLEHCLLAVINMLEAIYPMKSGDVQRSIQKIFSHINKIAEQNRDPNVVFKIQE</sequence>
<proteinExistence type="predicted"/>
<evidence type="ECO:0000313" key="2">
    <source>
        <dbReference type="Proteomes" id="UP001594351"/>
    </source>
</evidence>
<keyword evidence="2" id="KW-1185">Reference proteome</keyword>
<reference evidence="1 2" key="1">
    <citation type="submission" date="2024-09" db="EMBL/GenBank/DDBJ databases">
        <title>Laminarin stimulates single cell rates of sulfate reduction while oxygen inhibits transcriptomic activity in coastal marine sediment.</title>
        <authorList>
            <person name="Lindsay M."/>
            <person name="Orcutt B."/>
            <person name="Emerson D."/>
            <person name="Stepanauskas R."/>
            <person name="D'Angelo T."/>
        </authorList>
    </citation>
    <scope>NUCLEOTIDE SEQUENCE [LARGE SCALE GENOMIC DNA]</scope>
    <source>
        <strain evidence="1">SAG AM-311-K15</strain>
    </source>
</reference>
<dbReference type="Pfam" id="PF19775">
    <property type="entry name" value="DUF6261"/>
    <property type="match status" value="1"/>
</dbReference>
<dbReference type="EMBL" id="JBHPBY010000013">
    <property type="protein sequence ID" value="MFC1848940.1"/>
    <property type="molecule type" value="Genomic_DNA"/>
</dbReference>
<dbReference type="InterPro" id="IPR046228">
    <property type="entry name" value="DUF6261"/>
</dbReference>
<comment type="caution">
    <text evidence="1">The sequence shown here is derived from an EMBL/GenBank/DDBJ whole genome shotgun (WGS) entry which is preliminary data.</text>
</comment>
<protein>
    <submittedName>
        <fullName evidence="1">DUF6261 family protein</fullName>
    </submittedName>
</protein>
<dbReference type="Proteomes" id="UP001594351">
    <property type="component" value="Unassembled WGS sequence"/>
</dbReference>
<evidence type="ECO:0000313" key="1">
    <source>
        <dbReference type="EMBL" id="MFC1848940.1"/>
    </source>
</evidence>
<organism evidence="1 2">
    <name type="scientific">candidate division CSSED10-310 bacterium</name>
    <dbReference type="NCBI Taxonomy" id="2855610"/>
    <lineage>
        <taxon>Bacteria</taxon>
        <taxon>Bacteria division CSSED10-310</taxon>
    </lineage>
</organism>
<name>A0ABV6YRX3_UNCC1</name>
<accession>A0ABV6YRX3</accession>